<feature type="chain" id="PRO_5022730783" description="Transmembrane protein" evidence="3">
    <location>
        <begin position="24"/>
        <end position="368"/>
    </location>
</feature>
<gene>
    <name evidence="4" type="ORF">OJF2_35830</name>
</gene>
<dbReference type="Proteomes" id="UP000324233">
    <property type="component" value="Chromosome"/>
</dbReference>
<feature type="region of interest" description="Disordered" evidence="1">
    <location>
        <begin position="20"/>
        <end position="167"/>
    </location>
</feature>
<dbReference type="KEGG" id="agv:OJF2_35830"/>
<feature type="signal peptide" evidence="3">
    <location>
        <begin position="1"/>
        <end position="23"/>
    </location>
</feature>
<keyword evidence="2" id="KW-1133">Transmembrane helix</keyword>
<sequence precursor="true">MRASRRLVWATALAFLFSTPALAQKGRSSSSSRPSGGSSRPSGGSSRPSSGSSRPSGGSMFGGSKSSTSSKPPTAATGGKAATGAGGSMFGGSKPSTTPHADKPSTAGAGGSSKPPAGVKPGPASAENSTSSRPTSGGVSTKAQAQRREESRQAYITTQKATAPPRGEAVIGGRSVKVEASSPAVTQLRERPSTYIQPAVRRERFVQHVTVYHYAHPYDYYWSRPVGYGIGPYSVGFWWMMMEWNAERRAQWLYHNQARLSAEAYADAARDAEVQRRLAALEAQRVPRDANYVDPEFAADPTDQYDQNYVEAAYNPAAMPEQDRGTPAYPAAAQQSRGSGIGTLMLWITGVCGAAAVAYVFFNVRWGK</sequence>
<proteinExistence type="predicted"/>
<keyword evidence="2" id="KW-0812">Transmembrane</keyword>
<feature type="compositionally biased region" description="Polar residues" evidence="1">
    <location>
        <begin position="126"/>
        <end position="144"/>
    </location>
</feature>
<evidence type="ECO:0000256" key="2">
    <source>
        <dbReference type="SAM" id="Phobius"/>
    </source>
</evidence>
<keyword evidence="2" id="KW-0472">Membrane</keyword>
<organism evidence="4 5">
    <name type="scientific">Aquisphaera giovannonii</name>
    <dbReference type="NCBI Taxonomy" id="406548"/>
    <lineage>
        <taxon>Bacteria</taxon>
        <taxon>Pseudomonadati</taxon>
        <taxon>Planctomycetota</taxon>
        <taxon>Planctomycetia</taxon>
        <taxon>Isosphaerales</taxon>
        <taxon>Isosphaeraceae</taxon>
        <taxon>Aquisphaera</taxon>
    </lineage>
</organism>
<dbReference type="AlphaFoldDB" id="A0A5B9W369"/>
<feature type="transmembrane region" description="Helical" evidence="2">
    <location>
        <begin position="344"/>
        <end position="362"/>
    </location>
</feature>
<protein>
    <recommendedName>
        <fullName evidence="6">Transmembrane protein</fullName>
    </recommendedName>
</protein>
<evidence type="ECO:0000313" key="5">
    <source>
        <dbReference type="Proteomes" id="UP000324233"/>
    </source>
</evidence>
<keyword evidence="5" id="KW-1185">Reference proteome</keyword>
<evidence type="ECO:0008006" key="6">
    <source>
        <dbReference type="Google" id="ProtNLM"/>
    </source>
</evidence>
<keyword evidence="3" id="KW-0732">Signal</keyword>
<reference evidence="4 5" key="1">
    <citation type="submission" date="2019-08" db="EMBL/GenBank/DDBJ databases">
        <title>Deep-cultivation of Planctomycetes and their phenomic and genomic characterization uncovers novel biology.</title>
        <authorList>
            <person name="Wiegand S."/>
            <person name="Jogler M."/>
            <person name="Boedeker C."/>
            <person name="Pinto D."/>
            <person name="Vollmers J."/>
            <person name="Rivas-Marin E."/>
            <person name="Kohn T."/>
            <person name="Peeters S.H."/>
            <person name="Heuer A."/>
            <person name="Rast P."/>
            <person name="Oberbeckmann S."/>
            <person name="Bunk B."/>
            <person name="Jeske O."/>
            <person name="Meyerdierks A."/>
            <person name="Storesund J.E."/>
            <person name="Kallscheuer N."/>
            <person name="Luecker S."/>
            <person name="Lage O.M."/>
            <person name="Pohl T."/>
            <person name="Merkel B.J."/>
            <person name="Hornburger P."/>
            <person name="Mueller R.-W."/>
            <person name="Bruemmer F."/>
            <person name="Labrenz M."/>
            <person name="Spormann A.M."/>
            <person name="Op den Camp H."/>
            <person name="Overmann J."/>
            <person name="Amann R."/>
            <person name="Jetten M.S.M."/>
            <person name="Mascher T."/>
            <person name="Medema M.H."/>
            <person name="Devos D.P."/>
            <person name="Kaster A.-K."/>
            <person name="Ovreas L."/>
            <person name="Rohde M."/>
            <person name="Galperin M.Y."/>
            <person name="Jogler C."/>
        </authorList>
    </citation>
    <scope>NUCLEOTIDE SEQUENCE [LARGE SCALE GENOMIC DNA]</scope>
    <source>
        <strain evidence="4 5">OJF2</strain>
    </source>
</reference>
<evidence type="ECO:0000256" key="3">
    <source>
        <dbReference type="SAM" id="SignalP"/>
    </source>
</evidence>
<feature type="compositionally biased region" description="Low complexity" evidence="1">
    <location>
        <begin position="26"/>
        <end position="83"/>
    </location>
</feature>
<dbReference type="EMBL" id="CP042997">
    <property type="protein sequence ID" value="QEH35038.1"/>
    <property type="molecule type" value="Genomic_DNA"/>
</dbReference>
<feature type="compositionally biased region" description="Low complexity" evidence="1">
    <location>
        <begin position="104"/>
        <end position="117"/>
    </location>
</feature>
<evidence type="ECO:0000256" key="1">
    <source>
        <dbReference type="SAM" id="MobiDB-lite"/>
    </source>
</evidence>
<accession>A0A5B9W369</accession>
<name>A0A5B9W369_9BACT</name>
<evidence type="ECO:0000313" key="4">
    <source>
        <dbReference type="EMBL" id="QEH35038.1"/>
    </source>
</evidence>
<dbReference type="RefSeq" id="WP_148594885.1">
    <property type="nucleotide sequence ID" value="NZ_CP042997.1"/>
</dbReference>